<feature type="transmembrane region" description="Helical" evidence="1">
    <location>
        <begin position="283"/>
        <end position="300"/>
    </location>
</feature>
<feature type="transmembrane region" description="Helical" evidence="1">
    <location>
        <begin position="261"/>
        <end position="277"/>
    </location>
</feature>
<reference evidence="5" key="1">
    <citation type="journal article" date="2019" name="Int. J. Syst. Evol. Microbiol.">
        <title>The Global Catalogue of Microorganisms (GCM) 10K type strain sequencing project: providing services to taxonomists for standard genome sequencing and annotation.</title>
        <authorList>
            <consortium name="The Broad Institute Genomics Platform"/>
            <consortium name="The Broad Institute Genome Sequencing Center for Infectious Disease"/>
            <person name="Wu L."/>
            <person name="Ma J."/>
        </authorList>
    </citation>
    <scope>NUCLEOTIDE SEQUENCE [LARGE SCALE GENOMIC DNA]</scope>
    <source>
        <strain evidence="5">JCM 17555</strain>
    </source>
</reference>
<comment type="caution">
    <text evidence="4">The sequence shown here is derived from an EMBL/GenBank/DDBJ whole genome shotgun (WGS) entry which is preliminary data.</text>
</comment>
<protein>
    <submittedName>
        <fullName evidence="4">Acyltransferase family protein</fullName>
    </submittedName>
</protein>
<feature type="transmembrane region" description="Helical" evidence="1">
    <location>
        <begin position="183"/>
        <end position="200"/>
    </location>
</feature>
<dbReference type="InterPro" id="IPR043968">
    <property type="entry name" value="SGNH"/>
</dbReference>
<dbReference type="GO" id="GO:0016746">
    <property type="term" value="F:acyltransferase activity"/>
    <property type="evidence" value="ECO:0007669"/>
    <property type="project" value="UniProtKB-KW"/>
</dbReference>
<keyword evidence="1" id="KW-0472">Membrane</keyword>
<gene>
    <name evidence="4" type="ORF">GCM10022278_16190</name>
</gene>
<sequence length="716" mass="78681">MVHAIDKDDTVSESSARESAGSYFPHIDGLRALAVLSVLLAHVDVAFLAGGYVGVDVFFVISGFLITRMIVNEVQTSGTFRFGRFYVRRIRRLLPALLVVLAITTVIAAVIYSPAHLYSYGAELASALFSVSNFYYLAEADYFASAAQLKPLLHTWSLSVEEQFYLLWPLTLVLLLHARTRRYLPLILLALIACGLYLNAKFSDGSVYLVRAISPALAEYINDGKTSTYFLLPFRVYEFAIGALLVFIASARPPRQLVDDALALIGLALIVFSLLSFDEHMLFPSWYALLPCIGTALVIHSGGRSRLALVLTNPAAVYVGLVSYSLYLVHWPLIAFWRYLHPGADLDLLDQTGLIAVSFVLAHILHMQVEKPARYSSLLQRPRMLLSGVSLVVTLFAVTGLHMMYSGGWGWRVTPIYQLDFQTAASVHPGEPEADLHLRFGREGYGGHTYPFYGPVSEGMTPDIVVIGDSHARHYAEGLQAGIAEPSKIGLYMAAGISCLHLPSFTRTTAGRDWDGMCPASLDRALAYIGKAPRPPLVIVSHSWLWQLQQADRLDAQGARLNEKLAENALFDGILALKRLIGASQLVVIGNVPTTGVDVDLIDAFTRPQLDLFPQRDPESYVATARQHPKLARLQAFNRKLRTLSVSTGAFEFYDPFDALCDQNTCTNVTADRQLVYSDGSHLSKFGSRMVVEGLKAAIELPAAPTAETIARQAGL</sequence>
<evidence type="ECO:0000259" key="3">
    <source>
        <dbReference type="Pfam" id="PF19040"/>
    </source>
</evidence>
<feature type="domain" description="SGNH" evidence="3">
    <location>
        <begin position="458"/>
        <end position="693"/>
    </location>
</feature>
<keyword evidence="1" id="KW-1133">Transmembrane helix</keyword>
<keyword evidence="1" id="KW-0812">Transmembrane</keyword>
<evidence type="ECO:0000256" key="1">
    <source>
        <dbReference type="SAM" id="Phobius"/>
    </source>
</evidence>
<dbReference type="Pfam" id="PF19040">
    <property type="entry name" value="SGNH"/>
    <property type="match status" value="1"/>
</dbReference>
<accession>A0ABP7P2J4</accession>
<dbReference type="PANTHER" id="PTHR23028">
    <property type="entry name" value="ACETYLTRANSFERASE"/>
    <property type="match status" value="1"/>
</dbReference>
<dbReference type="PANTHER" id="PTHR23028:SF53">
    <property type="entry name" value="ACYL_TRANSF_3 DOMAIN-CONTAINING PROTEIN"/>
    <property type="match status" value="1"/>
</dbReference>
<evidence type="ECO:0000313" key="4">
    <source>
        <dbReference type="EMBL" id="GAA3958575.1"/>
    </source>
</evidence>
<dbReference type="InterPro" id="IPR050879">
    <property type="entry name" value="Acyltransferase_3"/>
</dbReference>
<dbReference type="EMBL" id="BAABBO010000007">
    <property type="protein sequence ID" value="GAA3958575.1"/>
    <property type="molecule type" value="Genomic_DNA"/>
</dbReference>
<dbReference type="Pfam" id="PF01757">
    <property type="entry name" value="Acyl_transf_3"/>
    <property type="match status" value="1"/>
</dbReference>
<feature type="transmembrane region" description="Helical" evidence="1">
    <location>
        <begin position="229"/>
        <end position="249"/>
    </location>
</feature>
<feature type="transmembrane region" description="Helical" evidence="1">
    <location>
        <begin position="348"/>
        <end position="365"/>
    </location>
</feature>
<evidence type="ECO:0000259" key="2">
    <source>
        <dbReference type="Pfam" id="PF01757"/>
    </source>
</evidence>
<organism evidence="4 5">
    <name type="scientific">Allohahella marinimesophila</name>
    <dbReference type="NCBI Taxonomy" id="1054972"/>
    <lineage>
        <taxon>Bacteria</taxon>
        <taxon>Pseudomonadati</taxon>
        <taxon>Pseudomonadota</taxon>
        <taxon>Gammaproteobacteria</taxon>
        <taxon>Oceanospirillales</taxon>
        <taxon>Hahellaceae</taxon>
        <taxon>Allohahella</taxon>
    </lineage>
</organism>
<keyword evidence="4" id="KW-0012">Acyltransferase</keyword>
<proteinExistence type="predicted"/>
<feature type="transmembrane region" description="Helical" evidence="1">
    <location>
        <begin position="385"/>
        <end position="405"/>
    </location>
</feature>
<dbReference type="Proteomes" id="UP001501337">
    <property type="component" value="Unassembled WGS sequence"/>
</dbReference>
<feature type="transmembrane region" description="Helical" evidence="1">
    <location>
        <begin position="45"/>
        <end position="71"/>
    </location>
</feature>
<keyword evidence="4" id="KW-0808">Transferase</keyword>
<evidence type="ECO:0000313" key="5">
    <source>
        <dbReference type="Proteomes" id="UP001501337"/>
    </source>
</evidence>
<name>A0ABP7P2J4_9GAMM</name>
<feature type="transmembrane region" description="Helical" evidence="1">
    <location>
        <begin position="307"/>
        <end position="328"/>
    </location>
</feature>
<feature type="transmembrane region" description="Helical" evidence="1">
    <location>
        <begin position="92"/>
        <end position="112"/>
    </location>
</feature>
<dbReference type="InterPro" id="IPR002656">
    <property type="entry name" value="Acyl_transf_3_dom"/>
</dbReference>
<keyword evidence="5" id="KW-1185">Reference proteome</keyword>
<feature type="domain" description="Acyltransferase 3" evidence="2">
    <location>
        <begin position="27"/>
        <end position="364"/>
    </location>
</feature>